<reference evidence="10" key="1">
    <citation type="journal article" date="2015" name="PLoS ONE">
        <title>An Insight into the Sialome of the Lone Star Tick, Amblyomma americanum, with a Glimpse on Its Time Dependent Gene Expression.</title>
        <authorList>
            <person name="Karim S."/>
            <person name="Ribeiro J.M."/>
        </authorList>
    </citation>
    <scope>NUCLEOTIDE SEQUENCE</scope>
    <source>
        <tissue evidence="10">Salivary gland</tissue>
    </source>
</reference>
<feature type="transmembrane region" description="Helical" evidence="9">
    <location>
        <begin position="47"/>
        <end position="72"/>
    </location>
</feature>
<feature type="transmembrane region" description="Helical" evidence="9">
    <location>
        <begin position="120"/>
        <end position="142"/>
    </location>
</feature>
<dbReference type="SUPFAM" id="SSF161070">
    <property type="entry name" value="SNF-like"/>
    <property type="match status" value="1"/>
</dbReference>
<dbReference type="Pfam" id="PF00209">
    <property type="entry name" value="SNF"/>
    <property type="match status" value="1"/>
</dbReference>
<keyword evidence="3" id="KW-0813">Transport</keyword>
<dbReference type="PROSITE" id="PS50267">
    <property type="entry name" value="NA_NEUROTRAN_SYMP_3"/>
    <property type="match status" value="1"/>
</dbReference>
<dbReference type="GO" id="GO:0035725">
    <property type="term" value="P:sodium ion transmembrane transport"/>
    <property type="evidence" value="ECO:0007669"/>
    <property type="project" value="TreeGrafter"/>
</dbReference>
<evidence type="ECO:0000256" key="3">
    <source>
        <dbReference type="ARBA" id="ARBA00022448"/>
    </source>
</evidence>
<evidence type="ECO:0000256" key="1">
    <source>
        <dbReference type="ARBA" id="ARBA00004141"/>
    </source>
</evidence>
<protein>
    <submittedName>
        <fullName evidence="10">Putative gaba transporter</fullName>
    </submittedName>
</protein>
<evidence type="ECO:0000256" key="5">
    <source>
        <dbReference type="ARBA" id="ARBA00022847"/>
    </source>
</evidence>
<dbReference type="InterPro" id="IPR000175">
    <property type="entry name" value="Na/ntran_symport"/>
</dbReference>
<dbReference type="PANTHER" id="PTHR11616:SF309">
    <property type="entry name" value="TRANSPORTER"/>
    <property type="match status" value="1"/>
</dbReference>
<feature type="transmembrane region" description="Helical" evidence="9">
    <location>
        <begin position="162"/>
        <end position="183"/>
    </location>
</feature>
<evidence type="ECO:0000256" key="6">
    <source>
        <dbReference type="ARBA" id="ARBA00022989"/>
    </source>
</evidence>
<evidence type="ECO:0000256" key="8">
    <source>
        <dbReference type="PIRSR" id="PIRSR600175-1"/>
    </source>
</evidence>
<feature type="transmembrane region" description="Helical" evidence="9">
    <location>
        <begin position="6"/>
        <end position="35"/>
    </location>
</feature>
<dbReference type="GO" id="GO:0015293">
    <property type="term" value="F:symporter activity"/>
    <property type="evidence" value="ECO:0007669"/>
    <property type="project" value="UniProtKB-KW"/>
</dbReference>
<evidence type="ECO:0000313" key="10">
    <source>
        <dbReference type="EMBL" id="JAG92555.1"/>
    </source>
</evidence>
<dbReference type="GO" id="GO:0005886">
    <property type="term" value="C:plasma membrane"/>
    <property type="evidence" value="ECO:0007669"/>
    <property type="project" value="TreeGrafter"/>
</dbReference>
<evidence type="ECO:0000256" key="4">
    <source>
        <dbReference type="ARBA" id="ARBA00022692"/>
    </source>
</evidence>
<evidence type="ECO:0000256" key="2">
    <source>
        <dbReference type="ARBA" id="ARBA00006459"/>
    </source>
</evidence>
<evidence type="ECO:0000256" key="9">
    <source>
        <dbReference type="SAM" id="Phobius"/>
    </source>
</evidence>
<dbReference type="GO" id="GO:0046872">
    <property type="term" value="F:metal ion binding"/>
    <property type="evidence" value="ECO:0007669"/>
    <property type="project" value="UniProtKB-KW"/>
</dbReference>
<comment type="similarity">
    <text evidence="2">Belongs to the sodium:neurotransmitter symporter (SNF) (TC 2.A.22) family.</text>
</comment>
<organism evidence="10">
    <name type="scientific">Amblyomma americanum</name>
    <name type="common">Lone star tick</name>
    <dbReference type="NCBI Taxonomy" id="6943"/>
    <lineage>
        <taxon>Eukaryota</taxon>
        <taxon>Metazoa</taxon>
        <taxon>Ecdysozoa</taxon>
        <taxon>Arthropoda</taxon>
        <taxon>Chelicerata</taxon>
        <taxon>Arachnida</taxon>
        <taxon>Acari</taxon>
        <taxon>Parasitiformes</taxon>
        <taxon>Ixodida</taxon>
        <taxon>Ixodoidea</taxon>
        <taxon>Ixodidae</taxon>
        <taxon>Amblyomminae</taxon>
        <taxon>Amblyomma</taxon>
    </lineage>
</organism>
<keyword evidence="4 9" id="KW-0812">Transmembrane</keyword>
<keyword evidence="5" id="KW-0769">Symport</keyword>
<proteinExistence type="evidence at transcript level"/>
<keyword evidence="8" id="KW-0915">Sodium</keyword>
<dbReference type="InterPro" id="IPR037272">
    <property type="entry name" value="SNS_sf"/>
</dbReference>
<accession>A0A0C9R6J5</accession>
<sequence length="221" mass="25053">MPASTVWSILFFVMLLCLGINSQFCPSEAIVAGIIDQWPQLVTRRKLITFFMVVFQFLLGLPMVTQGGMYLLQLMDNYAVTGITLLFIVFFQAVALSWIYGTSNISDNIKEMLGRRPSALFRLSWSIFVPAVCVAIFLFSVIKYQPIVYAKTHAYPWWGEMLGWFMALASMVMIPGYMIYFLITTPGSLRQRIITGVSPQLAGHNEKEEKECTFSNRALQA</sequence>
<keyword evidence="6 9" id="KW-1133">Transmembrane helix</keyword>
<keyword evidence="8" id="KW-0479">Metal-binding</keyword>
<comment type="subcellular location">
    <subcellularLocation>
        <location evidence="1">Membrane</location>
        <topology evidence="1">Multi-pass membrane protein</topology>
    </subcellularLocation>
</comment>
<keyword evidence="7 9" id="KW-0472">Membrane</keyword>
<dbReference type="PRINTS" id="PR00176">
    <property type="entry name" value="NANEUSMPORT"/>
</dbReference>
<dbReference type="GO" id="GO:0006865">
    <property type="term" value="P:amino acid transport"/>
    <property type="evidence" value="ECO:0007669"/>
    <property type="project" value="TreeGrafter"/>
</dbReference>
<evidence type="ECO:0000256" key="7">
    <source>
        <dbReference type="ARBA" id="ARBA00023136"/>
    </source>
</evidence>
<dbReference type="AlphaFoldDB" id="A0A0C9R6J5"/>
<dbReference type="EMBL" id="GBZX01000185">
    <property type="protein sequence ID" value="JAG92555.1"/>
    <property type="molecule type" value="mRNA"/>
</dbReference>
<feature type="binding site" evidence="8">
    <location>
        <position position="22"/>
    </location>
    <ligand>
        <name>Na(+)</name>
        <dbReference type="ChEBI" id="CHEBI:29101"/>
        <label>1</label>
    </ligand>
</feature>
<dbReference type="PANTHER" id="PTHR11616">
    <property type="entry name" value="SODIUM/CHLORIDE DEPENDENT TRANSPORTER"/>
    <property type="match status" value="1"/>
</dbReference>
<feature type="binding site" evidence="8">
    <location>
        <position position="18"/>
    </location>
    <ligand>
        <name>Na(+)</name>
        <dbReference type="ChEBI" id="CHEBI:29101"/>
        <label>1</label>
    </ligand>
</feature>
<name>A0A0C9R6J5_AMBAM</name>
<feature type="transmembrane region" description="Helical" evidence="9">
    <location>
        <begin position="78"/>
        <end position="100"/>
    </location>
</feature>